<dbReference type="EMBL" id="LCEJ01000006">
    <property type="protein sequence ID" value="KKS71058.1"/>
    <property type="molecule type" value="Genomic_DNA"/>
</dbReference>
<dbReference type="AlphaFoldDB" id="A0A0G1E911"/>
<accession>A0A0G1E911</accession>
<dbReference type="SUPFAM" id="SSF81301">
    <property type="entry name" value="Nucleotidyltransferase"/>
    <property type="match status" value="1"/>
</dbReference>
<sequence length="233" mass="26714">MPYKVQSTTILPKEFVPIIKALKDIHSLHNKHQIWYLVGGSTAIVAASGKYFKVLGDVDIVCDIKQQEVLHNELIKLGYKLINIPPDSIVNRIKKHYVKDKQIIDIAFGSFTRKGYEIKLPMLIPGILLVFSKAMIRPSIYVLSNTKFLGFSKEAQWFGLGRFIDTIDAMNDKASKRKSNLSLLDENLNKKVIEEIKQGDPGIYIRSIPIVTPNNSTLLFLTNWFIKFWNRFF</sequence>
<dbReference type="InterPro" id="IPR043519">
    <property type="entry name" value="NT_sf"/>
</dbReference>
<evidence type="ECO:0000313" key="1">
    <source>
        <dbReference type="EMBL" id="KKS71058.1"/>
    </source>
</evidence>
<organism evidence="1 2">
    <name type="scientific">Candidatus Daviesbacteria bacterium GW2011_GWA2_42_7</name>
    <dbReference type="NCBI Taxonomy" id="1618425"/>
    <lineage>
        <taxon>Bacteria</taxon>
        <taxon>Candidatus Daviesiibacteriota</taxon>
    </lineage>
</organism>
<name>A0A0G1E911_9BACT</name>
<evidence type="ECO:0000313" key="2">
    <source>
        <dbReference type="Proteomes" id="UP000034785"/>
    </source>
</evidence>
<proteinExistence type="predicted"/>
<protein>
    <submittedName>
        <fullName evidence="1">Uncharacterized protein</fullName>
    </submittedName>
</protein>
<reference evidence="1 2" key="1">
    <citation type="journal article" date="2015" name="Nature">
        <title>rRNA introns, odd ribosomes, and small enigmatic genomes across a large radiation of phyla.</title>
        <authorList>
            <person name="Brown C.T."/>
            <person name="Hug L.A."/>
            <person name="Thomas B.C."/>
            <person name="Sharon I."/>
            <person name="Castelle C.J."/>
            <person name="Singh A."/>
            <person name="Wilkins M.J."/>
            <person name="Williams K.H."/>
            <person name="Banfield J.F."/>
        </authorList>
    </citation>
    <scope>NUCLEOTIDE SEQUENCE [LARGE SCALE GENOMIC DNA]</scope>
</reference>
<dbReference type="Gene3D" id="3.30.460.40">
    <property type="match status" value="1"/>
</dbReference>
<gene>
    <name evidence="1" type="ORF">UV41_C0006G0010</name>
</gene>
<dbReference type="Proteomes" id="UP000034785">
    <property type="component" value="Unassembled WGS sequence"/>
</dbReference>
<comment type="caution">
    <text evidence="1">The sequence shown here is derived from an EMBL/GenBank/DDBJ whole genome shotgun (WGS) entry which is preliminary data.</text>
</comment>